<organism evidence="2 3">
    <name type="scientific">Roseimaritima multifibrata</name>
    <dbReference type="NCBI Taxonomy" id="1930274"/>
    <lineage>
        <taxon>Bacteria</taxon>
        <taxon>Pseudomonadati</taxon>
        <taxon>Planctomycetota</taxon>
        <taxon>Planctomycetia</taxon>
        <taxon>Pirellulales</taxon>
        <taxon>Pirellulaceae</taxon>
        <taxon>Roseimaritima</taxon>
    </lineage>
</organism>
<dbReference type="Pfam" id="PF08534">
    <property type="entry name" value="Redoxin"/>
    <property type="match status" value="1"/>
</dbReference>
<dbReference type="PANTHER" id="PTHR43640:SF1">
    <property type="entry name" value="THIOREDOXIN-DEPENDENT PEROXIREDOXIN"/>
    <property type="match status" value="1"/>
</dbReference>
<dbReference type="RefSeq" id="WP_145350609.1">
    <property type="nucleotide sequence ID" value="NZ_CP036262.1"/>
</dbReference>
<evidence type="ECO:0000259" key="1">
    <source>
        <dbReference type="PROSITE" id="PS51352"/>
    </source>
</evidence>
<reference evidence="2 3" key="1">
    <citation type="submission" date="2019-02" db="EMBL/GenBank/DDBJ databases">
        <title>Deep-cultivation of Planctomycetes and their phenomic and genomic characterization uncovers novel biology.</title>
        <authorList>
            <person name="Wiegand S."/>
            <person name="Jogler M."/>
            <person name="Boedeker C."/>
            <person name="Pinto D."/>
            <person name="Vollmers J."/>
            <person name="Rivas-Marin E."/>
            <person name="Kohn T."/>
            <person name="Peeters S.H."/>
            <person name="Heuer A."/>
            <person name="Rast P."/>
            <person name="Oberbeckmann S."/>
            <person name="Bunk B."/>
            <person name="Jeske O."/>
            <person name="Meyerdierks A."/>
            <person name="Storesund J.E."/>
            <person name="Kallscheuer N."/>
            <person name="Luecker S."/>
            <person name="Lage O.M."/>
            <person name="Pohl T."/>
            <person name="Merkel B.J."/>
            <person name="Hornburger P."/>
            <person name="Mueller R.-W."/>
            <person name="Bruemmer F."/>
            <person name="Labrenz M."/>
            <person name="Spormann A.M."/>
            <person name="Op den Camp H."/>
            <person name="Overmann J."/>
            <person name="Amann R."/>
            <person name="Jetten M.S.M."/>
            <person name="Mascher T."/>
            <person name="Medema M.H."/>
            <person name="Devos D.P."/>
            <person name="Kaster A.-K."/>
            <person name="Ovreas L."/>
            <person name="Rohde M."/>
            <person name="Galperin M.Y."/>
            <person name="Jogler C."/>
        </authorList>
    </citation>
    <scope>NUCLEOTIDE SEQUENCE [LARGE SCALE GENOMIC DNA]</scope>
    <source>
        <strain evidence="2 3">FF011L</strain>
    </source>
</reference>
<dbReference type="SUPFAM" id="SSF52833">
    <property type="entry name" value="Thioredoxin-like"/>
    <property type="match status" value="1"/>
</dbReference>
<dbReference type="KEGG" id="rml:FF011L_10770"/>
<dbReference type="InterPro" id="IPR047262">
    <property type="entry name" value="PRX-like1"/>
</dbReference>
<proteinExistence type="predicted"/>
<dbReference type="PROSITE" id="PS51352">
    <property type="entry name" value="THIOREDOXIN_2"/>
    <property type="match status" value="1"/>
</dbReference>
<evidence type="ECO:0000313" key="2">
    <source>
        <dbReference type="EMBL" id="QDS92335.1"/>
    </source>
</evidence>
<dbReference type="InterPro" id="IPR013766">
    <property type="entry name" value="Thioredoxin_domain"/>
</dbReference>
<dbReference type="Gene3D" id="3.40.30.10">
    <property type="entry name" value="Glutaredoxin"/>
    <property type="match status" value="1"/>
</dbReference>
<feature type="domain" description="Thioredoxin" evidence="1">
    <location>
        <begin position="9"/>
        <end position="166"/>
    </location>
</feature>
<evidence type="ECO:0000313" key="3">
    <source>
        <dbReference type="Proteomes" id="UP000320672"/>
    </source>
</evidence>
<dbReference type="CDD" id="cd02969">
    <property type="entry name" value="PRX_like1"/>
    <property type="match status" value="1"/>
</dbReference>
<dbReference type="AlphaFoldDB" id="A0A517MBU5"/>
<dbReference type="GO" id="GO:0016491">
    <property type="term" value="F:oxidoreductase activity"/>
    <property type="evidence" value="ECO:0007669"/>
    <property type="project" value="InterPro"/>
</dbReference>
<protein>
    <submittedName>
        <fullName evidence="2">Thiol-disulfide oxidoreductase</fullName>
    </submittedName>
</protein>
<dbReference type="OrthoDB" id="9809746at2"/>
<dbReference type="Proteomes" id="UP000320672">
    <property type="component" value="Chromosome"/>
</dbReference>
<name>A0A517MBU5_9BACT</name>
<dbReference type="InterPro" id="IPR036249">
    <property type="entry name" value="Thioredoxin-like_sf"/>
</dbReference>
<sequence length="199" mass="21788">MVRTASMMMPLGTKAPDFSLPSAGEEGRTVQLADFKDSKGLLVVFMCNHCPYVIHVADELKRLADDYADRGISVVGISSNDVSSHPDDSFEKMAAEKASRGYNFPYLYDETQEVAKAYSAACTPDFFLFDANRELFYRGQLDNSRPGQGIDPDGADLRAAIESLLQDKDAPDTQKPSIGCNIKWIDGNAPNYFNPSGIG</sequence>
<accession>A0A517MBU5</accession>
<dbReference type="PANTHER" id="PTHR43640">
    <property type="entry name" value="OS07G0260300 PROTEIN"/>
    <property type="match status" value="1"/>
</dbReference>
<keyword evidence="3" id="KW-1185">Reference proteome</keyword>
<dbReference type="EMBL" id="CP036262">
    <property type="protein sequence ID" value="QDS92335.1"/>
    <property type="molecule type" value="Genomic_DNA"/>
</dbReference>
<gene>
    <name evidence="2" type="ORF">FF011L_10770</name>
</gene>
<dbReference type="InterPro" id="IPR013740">
    <property type="entry name" value="Redoxin"/>
</dbReference>